<gene>
    <name evidence="2" type="ORF">PV11_09506</name>
</gene>
<dbReference type="Proteomes" id="UP000053599">
    <property type="component" value="Unassembled WGS sequence"/>
</dbReference>
<dbReference type="EMBL" id="KN846954">
    <property type="protein sequence ID" value="KIV77724.1"/>
    <property type="molecule type" value="Genomic_DNA"/>
</dbReference>
<name>A0A0D1YA78_9EURO</name>
<proteinExistence type="predicted"/>
<dbReference type="OrthoDB" id="185373at2759"/>
<protein>
    <recommendedName>
        <fullName evidence="4">Pentatricopeptide repeat protein</fullName>
    </recommendedName>
</protein>
<feature type="region of interest" description="Disordered" evidence="1">
    <location>
        <begin position="190"/>
        <end position="224"/>
    </location>
</feature>
<organism evidence="2 3">
    <name type="scientific">Exophiala sideris</name>
    <dbReference type="NCBI Taxonomy" id="1016849"/>
    <lineage>
        <taxon>Eukaryota</taxon>
        <taxon>Fungi</taxon>
        <taxon>Dikarya</taxon>
        <taxon>Ascomycota</taxon>
        <taxon>Pezizomycotina</taxon>
        <taxon>Eurotiomycetes</taxon>
        <taxon>Chaetothyriomycetidae</taxon>
        <taxon>Chaetothyriales</taxon>
        <taxon>Herpotrichiellaceae</taxon>
        <taxon>Exophiala</taxon>
    </lineage>
</organism>
<dbReference type="Gene3D" id="1.25.40.10">
    <property type="entry name" value="Tetratricopeptide repeat domain"/>
    <property type="match status" value="2"/>
</dbReference>
<evidence type="ECO:0000313" key="2">
    <source>
        <dbReference type="EMBL" id="KIV77724.1"/>
    </source>
</evidence>
<reference evidence="2 3" key="1">
    <citation type="submission" date="2015-01" db="EMBL/GenBank/DDBJ databases">
        <title>The Genome Sequence of Exophiala sideris CBS121828.</title>
        <authorList>
            <consortium name="The Broad Institute Genomics Platform"/>
            <person name="Cuomo C."/>
            <person name="de Hoog S."/>
            <person name="Gorbushina A."/>
            <person name="Stielow B."/>
            <person name="Teixiera M."/>
            <person name="Abouelleil A."/>
            <person name="Chapman S.B."/>
            <person name="Priest M."/>
            <person name="Young S.K."/>
            <person name="Wortman J."/>
            <person name="Nusbaum C."/>
            <person name="Birren B."/>
        </authorList>
    </citation>
    <scope>NUCLEOTIDE SEQUENCE [LARGE SCALE GENOMIC DNA]</scope>
    <source>
        <strain evidence="2 3">CBS 121828</strain>
    </source>
</reference>
<dbReference type="AlphaFoldDB" id="A0A0D1YA78"/>
<evidence type="ECO:0000313" key="3">
    <source>
        <dbReference type="Proteomes" id="UP000053599"/>
    </source>
</evidence>
<dbReference type="HOGENOM" id="CLU_018147_1_0_1"/>
<dbReference type="STRING" id="1016849.A0A0D1YA78"/>
<evidence type="ECO:0008006" key="4">
    <source>
        <dbReference type="Google" id="ProtNLM"/>
    </source>
</evidence>
<feature type="compositionally biased region" description="Acidic residues" evidence="1">
    <location>
        <begin position="801"/>
        <end position="812"/>
    </location>
</feature>
<evidence type="ECO:0000256" key="1">
    <source>
        <dbReference type="SAM" id="MobiDB-lite"/>
    </source>
</evidence>
<feature type="region of interest" description="Disordered" evidence="1">
    <location>
        <begin position="24"/>
        <end position="57"/>
    </location>
</feature>
<accession>A0A0D1YA78</accession>
<feature type="region of interest" description="Disordered" evidence="1">
    <location>
        <begin position="794"/>
        <end position="821"/>
    </location>
</feature>
<feature type="compositionally biased region" description="Polar residues" evidence="1">
    <location>
        <begin position="45"/>
        <end position="54"/>
    </location>
</feature>
<feature type="compositionally biased region" description="Polar residues" evidence="1">
    <location>
        <begin position="213"/>
        <end position="224"/>
    </location>
</feature>
<sequence>MFGELLCALSRCQRFSRTRYHPGRIFSRHSSGYPRSFPETDNVDSKPTSSTQRLPPTPFRRKELIKGVRLLEFVDADKTTRAFKEQPSGPTAAVGEQPAKPIAAVEEKPFQPRVPLETNVASSNPCIERSPEFDAIDGHQRDSCYEPFSDTDEIGLTPIRSVQSLPSKEYPKAKLIKRVRLLELADADNSTEAVEEQPSQPGLPVDTGAVASSPRTEQSRDFNASDSHRLIPVQLWRAGPVVTVRSCAGVPRVRKETRSRYVTFPERWIKLHKKLIFPEDGDLVRARERGKIHRQRAMSFVSSHDVETLRAAWKDMAVAERSKLLPSILAGCLAISARKTLMMLTILKGNPREWRTRCECLCYLDLIHSVEVHGDSDLQALFARQIKLVSTVSAWPRKFSMPRAFLVLLLRHNDAQKCDNIIDTVFEAYDDVPVRLILVMVDHFTRKGNPDRAIDVLWRIPQKQREYHRREILDRFRNLIRLDTIEEAGAVRNFRVLPRLTEFELPMDERIHNAIIDRAITLGRPNVAWELYRYMEVENINVDARSHLVLLRDSFDRNDHERIDKIMSAIHQREDLYKDPYLVAYMMHIIRVVCCIDRKLLPESSFSHILAIYDRAYDRGPLIKLGLVDALLDKASSQRELPEPPPAILGFTIWAYVLCQQKEGPVWKLWHWIVHMIKQHDVSICKAAEHDVLYNGFIHFFSRDPTTIDRALVVVQEMIELQLCTPTKRTWSEVLCGFLQYGDDETAEKIWRGMLTNEMRSGKEGWEYLLTKFDKSRVALEISDILDERRMPEDMAASLGDDAEDPITEDATQEVQQMGSG</sequence>
<dbReference type="InterPro" id="IPR011990">
    <property type="entry name" value="TPR-like_helical_dom_sf"/>
</dbReference>
<feature type="compositionally biased region" description="Polar residues" evidence="1">
    <location>
        <begin position="190"/>
        <end position="200"/>
    </location>
</feature>